<evidence type="ECO:0000256" key="8">
    <source>
        <dbReference type="ARBA" id="ARBA00023128"/>
    </source>
</evidence>
<dbReference type="InterPro" id="IPR030470">
    <property type="entry name" value="UbiA_prenylTrfase_CS"/>
</dbReference>
<comment type="caution">
    <text evidence="14">The sequence shown here is derived from an EMBL/GenBank/DDBJ whole genome shotgun (WGS) entry which is preliminary data.</text>
</comment>
<feature type="transmembrane region" description="Helical" evidence="13">
    <location>
        <begin position="273"/>
        <end position="294"/>
    </location>
</feature>
<evidence type="ECO:0000256" key="3">
    <source>
        <dbReference type="ARBA" id="ARBA00016335"/>
    </source>
</evidence>
<dbReference type="OrthoDB" id="5211at2759"/>
<evidence type="ECO:0000256" key="4">
    <source>
        <dbReference type="ARBA" id="ARBA00022679"/>
    </source>
</evidence>
<dbReference type="PROSITE" id="PS00943">
    <property type="entry name" value="UBIA"/>
    <property type="match status" value="1"/>
</dbReference>
<dbReference type="CDD" id="cd13957">
    <property type="entry name" value="PT_UbiA_Cox10"/>
    <property type="match status" value="1"/>
</dbReference>
<dbReference type="GO" id="GO:0031966">
    <property type="term" value="C:mitochondrial membrane"/>
    <property type="evidence" value="ECO:0007669"/>
    <property type="project" value="UniProtKB-SubCell"/>
</dbReference>
<name>A0A8H7ZZB4_9FUNG</name>
<dbReference type="GO" id="GO:0006784">
    <property type="term" value="P:heme A biosynthetic process"/>
    <property type="evidence" value="ECO:0007669"/>
    <property type="project" value="TreeGrafter"/>
</dbReference>
<feature type="transmembrane region" description="Helical" evidence="13">
    <location>
        <begin position="496"/>
        <end position="514"/>
    </location>
</feature>
<feature type="transmembrane region" description="Helical" evidence="13">
    <location>
        <begin position="249"/>
        <end position="267"/>
    </location>
</feature>
<feature type="region of interest" description="Disordered" evidence="12">
    <location>
        <begin position="521"/>
        <end position="564"/>
    </location>
</feature>
<evidence type="ECO:0000256" key="1">
    <source>
        <dbReference type="ARBA" id="ARBA00004225"/>
    </source>
</evidence>
<dbReference type="PANTHER" id="PTHR43448">
    <property type="entry name" value="PROTOHEME IX FARNESYLTRANSFERASE, MITOCHONDRIAL"/>
    <property type="match status" value="1"/>
</dbReference>
<comment type="subcellular location">
    <subcellularLocation>
        <location evidence="1">Mitochondrion membrane</location>
        <topology evidence="1">Multi-pass membrane protein</topology>
    </subcellularLocation>
</comment>
<accession>A0A8H7ZZB4</accession>
<dbReference type="Proteomes" id="UP000673691">
    <property type="component" value="Unassembled WGS sequence"/>
</dbReference>
<feature type="region of interest" description="Disordered" evidence="12">
    <location>
        <begin position="129"/>
        <end position="148"/>
    </location>
</feature>
<dbReference type="HAMAP" id="MF_00154">
    <property type="entry name" value="CyoE_CtaB"/>
    <property type="match status" value="1"/>
</dbReference>
<dbReference type="Gene3D" id="1.10.357.140">
    <property type="entry name" value="UbiA prenyltransferase"/>
    <property type="match status" value="1"/>
</dbReference>
<sequence>MASTRGSGAAVCVLHVVSASPRHSSAALPRPLAPAHGQRAVRAFWPAASASAHSSPPDSYRQLVRNNHGLLVRRRAPAESQPACPRADCSSVRSGRCVSFRYWVLGHCPRSRLAEAICPRPVDRRHLKNRFADRSTRERPSRPGKGPVLWAGSGWPSRFSRRKLIPRPFRVARAATAEKHGASLSTASLTLENAEELPSGTVGSSSAETIASTATATTPTRRHETWTVQVSPGLDKLPSLYKELIKAKLAGLVVLTTMCGYAVAPGARDLATLFYTSVGTGLCVGSANAINQWLEVPYDAQMSRTRNRVLVRNEISPLHAFVFGGVTGTVGVALLATTVNPVTAALGFANILLYTAAYTPMKRASIANTWVGAVVGAIPPIMGWAACTGSMADPGALLLGATLYAWQFPHFNALAYNLRGDYARAGYRMMAVTNPNLNSRVALRYSLLLFPIGWLAPIFGVTTWPFAVDSALVNLAMAIPAWKFWRRQGEKNARQLFFVSLVHLPLLLALMMFHKAPPESGRGNGFTPSSSTAADFAPSAAARDDDPPPEESPAASADGWAGVL</sequence>
<keyword evidence="10 13" id="KW-0472">Membrane</keyword>
<feature type="transmembrane region" description="Helical" evidence="13">
    <location>
        <begin position="370"/>
        <end position="391"/>
    </location>
</feature>
<keyword evidence="9" id="KW-0350">Heme biosynthesis</keyword>
<dbReference type="InterPro" id="IPR006369">
    <property type="entry name" value="Protohaem_IX_farnesylTrfase"/>
</dbReference>
<evidence type="ECO:0000256" key="6">
    <source>
        <dbReference type="ARBA" id="ARBA00022946"/>
    </source>
</evidence>
<evidence type="ECO:0000256" key="13">
    <source>
        <dbReference type="SAM" id="Phobius"/>
    </source>
</evidence>
<evidence type="ECO:0000256" key="9">
    <source>
        <dbReference type="ARBA" id="ARBA00023133"/>
    </source>
</evidence>
<comment type="similarity">
    <text evidence="2">Belongs to the UbiA prenyltransferase family.</text>
</comment>
<feature type="transmembrane region" description="Helical" evidence="13">
    <location>
        <begin position="466"/>
        <end position="484"/>
    </location>
</feature>
<dbReference type="FunFam" id="1.10.357.140:FF:000004">
    <property type="entry name" value="Protoheme IX farnesyltransferase, mitochondrial"/>
    <property type="match status" value="1"/>
</dbReference>
<evidence type="ECO:0000256" key="5">
    <source>
        <dbReference type="ARBA" id="ARBA00022692"/>
    </source>
</evidence>
<keyword evidence="8" id="KW-0496">Mitochondrion</keyword>
<keyword evidence="15" id="KW-1185">Reference proteome</keyword>
<dbReference type="InterPro" id="IPR000537">
    <property type="entry name" value="UbiA_prenyltransferase"/>
</dbReference>
<feature type="transmembrane region" description="Helical" evidence="13">
    <location>
        <begin position="315"/>
        <end position="336"/>
    </location>
</feature>
<evidence type="ECO:0000313" key="15">
    <source>
        <dbReference type="Proteomes" id="UP000673691"/>
    </source>
</evidence>
<feature type="transmembrane region" description="Helical" evidence="13">
    <location>
        <begin position="342"/>
        <end position="358"/>
    </location>
</feature>
<reference evidence="14 15" key="1">
    <citation type="journal article" name="Sci. Rep.">
        <title>Genome-scale phylogenetic analyses confirm Olpidium as the closest living zoosporic fungus to the non-flagellated, terrestrial fungi.</title>
        <authorList>
            <person name="Chang Y."/>
            <person name="Rochon D."/>
            <person name="Sekimoto S."/>
            <person name="Wang Y."/>
            <person name="Chovatia M."/>
            <person name="Sandor L."/>
            <person name="Salamov A."/>
            <person name="Grigoriev I.V."/>
            <person name="Stajich J.E."/>
            <person name="Spatafora J.W."/>
        </authorList>
    </citation>
    <scope>NUCLEOTIDE SEQUENCE [LARGE SCALE GENOMIC DNA]</scope>
    <source>
        <strain evidence="14">S191</strain>
    </source>
</reference>
<dbReference type="Pfam" id="PF01040">
    <property type="entry name" value="UbiA"/>
    <property type="match status" value="1"/>
</dbReference>
<evidence type="ECO:0000256" key="2">
    <source>
        <dbReference type="ARBA" id="ARBA00005985"/>
    </source>
</evidence>
<feature type="compositionally biased region" description="Basic and acidic residues" evidence="12">
    <location>
        <begin position="130"/>
        <end position="141"/>
    </location>
</feature>
<keyword evidence="4" id="KW-0808">Transferase</keyword>
<evidence type="ECO:0000256" key="7">
    <source>
        <dbReference type="ARBA" id="ARBA00022989"/>
    </source>
</evidence>
<evidence type="ECO:0000256" key="10">
    <source>
        <dbReference type="ARBA" id="ARBA00023136"/>
    </source>
</evidence>
<protein>
    <recommendedName>
        <fullName evidence="3">Protoheme IX farnesyltransferase, mitochondrial</fullName>
    </recommendedName>
    <alternativeName>
        <fullName evidence="11">Heme O synthase</fullName>
    </alternativeName>
</protein>
<dbReference type="PANTHER" id="PTHR43448:SF2">
    <property type="entry name" value="PROTOHEME IX FARNESYLTRANSFERASE, MITOCHONDRIAL"/>
    <property type="match status" value="1"/>
</dbReference>
<proteinExistence type="inferred from homology"/>
<feature type="compositionally biased region" description="Low complexity" evidence="12">
    <location>
        <begin position="526"/>
        <end position="541"/>
    </location>
</feature>
<organism evidence="14 15">
    <name type="scientific">Olpidium bornovanus</name>
    <dbReference type="NCBI Taxonomy" id="278681"/>
    <lineage>
        <taxon>Eukaryota</taxon>
        <taxon>Fungi</taxon>
        <taxon>Fungi incertae sedis</taxon>
        <taxon>Olpidiomycota</taxon>
        <taxon>Olpidiomycotina</taxon>
        <taxon>Olpidiomycetes</taxon>
        <taxon>Olpidiales</taxon>
        <taxon>Olpidiaceae</taxon>
        <taxon>Olpidium</taxon>
    </lineage>
</organism>
<keyword evidence="6" id="KW-0809">Transit peptide</keyword>
<feature type="transmembrane region" description="Helical" evidence="13">
    <location>
        <begin position="441"/>
        <end position="460"/>
    </location>
</feature>
<feature type="transmembrane region" description="Helical" evidence="13">
    <location>
        <begin position="397"/>
        <end position="420"/>
    </location>
</feature>
<evidence type="ECO:0000256" key="12">
    <source>
        <dbReference type="SAM" id="MobiDB-lite"/>
    </source>
</evidence>
<dbReference type="NCBIfam" id="TIGR01473">
    <property type="entry name" value="cyoE_ctaB"/>
    <property type="match status" value="1"/>
</dbReference>
<keyword evidence="7 13" id="KW-1133">Transmembrane helix</keyword>
<dbReference type="GO" id="GO:0008495">
    <property type="term" value="F:protoheme IX farnesyltransferase activity"/>
    <property type="evidence" value="ECO:0007669"/>
    <property type="project" value="InterPro"/>
</dbReference>
<dbReference type="InterPro" id="IPR044878">
    <property type="entry name" value="UbiA_sf"/>
</dbReference>
<keyword evidence="5 13" id="KW-0812">Transmembrane</keyword>
<dbReference type="AlphaFoldDB" id="A0A8H7ZZB4"/>
<dbReference type="EMBL" id="JAEFCI010002665">
    <property type="protein sequence ID" value="KAG5462079.1"/>
    <property type="molecule type" value="Genomic_DNA"/>
</dbReference>
<gene>
    <name evidence="14" type="ORF">BJ554DRAFT_5630</name>
</gene>
<evidence type="ECO:0000256" key="11">
    <source>
        <dbReference type="ARBA" id="ARBA00030253"/>
    </source>
</evidence>
<evidence type="ECO:0000313" key="14">
    <source>
        <dbReference type="EMBL" id="KAG5462079.1"/>
    </source>
</evidence>